<keyword evidence="3 6" id="KW-0808">Transferase</keyword>
<dbReference type="EMBL" id="CP027062">
    <property type="protein sequence ID" value="AVI51313.1"/>
    <property type="molecule type" value="Genomic_DNA"/>
</dbReference>
<dbReference type="OrthoDB" id="9800276at2"/>
<keyword evidence="4" id="KW-1133">Transmembrane helix</keyword>
<sequence length="364" mass="41685">MLLILLLAFVVIVNCLYYLYFVPFTFSRTGTKISTAAYPVSVLICAKNEAKNLKDHIPLWLAQDYPEFELILINDASSDKTLEIMEHFAEQDSRIRVVDVKSNEAFWGSKKYALTLGIKKAANKRMVFTDADCRPASSSWIRHMVSQFSEEKQIILGYGGYLRRPGMLNALIRFETIITAIQYFSYALRGNPYMGVGRNLAYTSNVFYAHGGFTSHMNVLSGDDDLFVNKAATATNTALQYHQDSFTYSIPKKKWKHWFQQKKRHSSTASRYKPKHKVLLGAYYIFNVSFWILAILACLYSSWKIAILLIIFRILVQYIIVGKGALLLKESSLIPFIPFLELFLVCLQLSIFISSKTSKRSTWN</sequence>
<evidence type="ECO:0000256" key="4">
    <source>
        <dbReference type="SAM" id="Phobius"/>
    </source>
</evidence>
<reference evidence="6 7" key="1">
    <citation type="submission" date="2018-02" db="EMBL/GenBank/DDBJ databases">
        <title>Genomic analysis of the strain RR4-38 isolated from a seawater recirculating aquaculture system.</title>
        <authorList>
            <person name="Kim Y.-S."/>
            <person name="Jang Y.H."/>
            <person name="Kim K.-H."/>
        </authorList>
    </citation>
    <scope>NUCLEOTIDE SEQUENCE [LARGE SCALE GENOMIC DNA]</scope>
    <source>
        <strain evidence="6 7">RR4-38</strain>
    </source>
</reference>
<dbReference type="PANTHER" id="PTHR43630:SF1">
    <property type="entry name" value="POLY-BETA-1,6-N-ACETYL-D-GLUCOSAMINE SYNTHASE"/>
    <property type="match status" value="1"/>
</dbReference>
<dbReference type="KEGG" id="aue:C5O00_09040"/>
<evidence type="ECO:0000313" key="6">
    <source>
        <dbReference type="EMBL" id="AVI51313.1"/>
    </source>
</evidence>
<evidence type="ECO:0000256" key="1">
    <source>
        <dbReference type="ARBA" id="ARBA00006739"/>
    </source>
</evidence>
<keyword evidence="4" id="KW-0812">Transmembrane</keyword>
<gene>
    <name evidence="6" type="ORF">C5O00_09040</name>
</gene>
<proteinExistence type="inferred from homology"/>
<dbReference type="Proteomes" id="UP000238442">
    <property type="component" value="Chromosome"/>
</dbReference>
<dbReference type="PANTHER" id="PTHR43630">
    <property type="entry name" value="POLY-BETA-1,6-N-ACETYL-D-GLUCOSAMINE SYNTHASE"/>
    <property type="match status" value="1"/>
</dbReference>
<keyword evidence="4" id="KW-0472">Membrane</keyword>
<keyword evidence="7" id="KW-1185">Reference proteome</keyword>
<evidence type="ECO:0000256" key="2">
    <source>
        <dbReference type="ARBA" id="ARBA00022676"/>
    </source>
</evidence>
<dbReference type="InterPro" id="IPR029044">
    <property type="entry name" value="Nucleotide-diphossugar_trans"/>
</dbReference>
<protein>
    <submittedName>
        <fullName evidence="6">Glycosyl transferase family 2</fullName>
    </submittedName>
</protein>
<organism evidence="6 7">
    <name type="scientific">Pukyongia salina</name>
    <dbReference type="NCBI Taxonomy" id="2094025"/>
    <lineage>
        <taxon>Bacteria</taxon>
        <taxon>Pseudomonadati</taxon>
        <taxon>Bacteroidota</taxon>
        <taxon>Flavobacteriia</taxon>
        <taxon>Flavobacteriales</taxon>
        <taxon>Flavobacteriaceae</taxon>
        <taxon>Pukyongia</taxon>
    </lineage>
</organism>
<feature type="transmembrane region" description="Helical" evidence="4">
    <location>
        <begin position="281"/>
        <end position="300"/>
    </location>
</feature>
<dbReference type="AlphaFoldDB" id="A0A2S0HYP6"/>
<name>A0A2S0HYP6_9FLAO</name>
<evidence type="ECO:0000313" key="7">
    <source>
        <dbReference type="Proteomes" id="UP000238442"/>
    </source>
</evidence>
<feature type="transmembrane region" description="Helical" evidence="4">
    <location>
        <begin position="307"/>
        <end position="327"/>
    </location>
</feature>
<dbReference type="SUPFAM" id="SSF53448">
    <property type="entry name" value="Nucleotide-diphospho-sugar transferases"/>
    <property type="match status" value="1"/>
</dbReference>
<dbReference type="Gene3D" id="3.90.550.10">
    <property type="entry name" value="Spore Coat Polysaccharide Biosynthesis Protein SpsA, Chain A"/>
    <property type="match status" value="1"/>
</dbReference>
<dbReference type="InterPro" id="IPR001173">
    <property type="entry name" value="Glyco_trans_2-like"/>
</dbReference>
<comment type="similarity">
    <text evidence="1">Belongs to the glycosyltransferase 2 family.</text>
</comment>
<dbReference type="GO" id="GO:0016757">
    <property type="term" value="F:glycosyltransferase activity"/>
    <property type="evidence" value="ECO:0007669"/>
    <property type="project" value="UniProtKB-KW"/>
</dbReference>
<evidence type="ECO:0000256" key="3">
    <source>
        <dbReference type="ARBA" id="ARBA00022679"/>
    </source>
</evidence>
<keyword evidence="2" id="KW-0328">Glycosyltransferase</keyword>
<feature type="domain" description="Glycosyltransferase 2-like" evidence="5">
    <location>
        <begin position="41"/>
        <end position="157"/>
    </location>
</feature>
<accession>A0A2S0HYP6</accession>
<evidence type="ECO:0000259" key="5">
    <source>
        <dbReference type="Pfam" id="PF00535"/>
    </source>
</evidence>
<dbReference type="Pfam" id="PF00535">
    <property type="entry name" value="Glycos_transf_2"/>
    <property type="match status" value="1"/>
</dbReference>
<feature type="transmembrane region" description="Helical" evidence="4">
    <location>
        <begin position="333"/>
        <end position="353"/>
    </location>
</feature>
<dbReference type="RefSeq" id="WP_105216554.1">
    <property type="nucleotide sequence ID" value="NZ_CP027062.1"/>
</dbReference>